<name>A0ABR8CKV0_9NOST</name>
<protein>
    <submittedName>
        <fullName evidence="1">Uncharacterized protein</fullName>
    </submittedName>
</protein>
<proteinExistence type="predicted"/>
<keyword evidence="2" id="KW-1185">Reference proteome</keyword>
<accession>A0ABR8CKV0</accession>
<dbReference type="Proteomes" id="UP000607281">
    <property type="component" value="Unassembled WGS sequence"/>
</dbReference>
<comment type="caution">
    <text evidence="1">The sequence shown here is derived from an EMBL/GenBank/DDBJ whole genome shotgun (WGS) entry which is preliminary data.</text>
</comment>
<dbReference type="RefSeq" id="WP_206757207.1">
    <property type="nucleotide sequence ID" value="NZ_JACJRF010000005.1"/>
</dbReference>
<evidence type="ECO:0000313" key="2">
    <source>
        <dbReference type="Proteomes" id="UP000607281"/>
    </source>
</evidence>
<sequence>MNQAQLAVLDVLNQANPECSKLVEDIGSFSYKMNNQTDEIIQKFQIFNPRLLQKVGDL</sequence>
<reference evidence="1 2" key="1">
    <citation type="journal article" date="2020" name="ISME J.">
        <title>Comparative genomics reveals insights into cyanobacterial evolution and habitat adaptation.</title>
        <authorList>
            <person name="Chen M.Y."/>
            <person name="Teng W.K."/>
            <person name="Zhao L."/>
            <person name="Hu C.X."/>
            <person name="Zhou Y.K."/>
            <person name="Han B.P."/>
            <person name="Song L.R."/>
            <person name="Shu W.S."/>
        </authorList>
    </citation>
    <scope>NUCLEOTIDE SEQUENCE [LARGE SCALE GENOMIC DNA]</scope>
    <source>
        <strain evidence="1 2">FACHB-260</strain>
    </source>
</reference>
<evidence type="ECO:0000313" key="1">
    <source>
        <dbReference type="EMBL" id="MBD2343391.1"/>
    </source>
</evidence>
<dbReference type="EMBL" id="JACJRF010000005">
    <property type="protein sequence ID" value="MBD2343391.1"/>
    <property type="molecule type" value="Genomic_DNA"/>
</dbReference>
<organism evidence="1 2">
    <name type="scientific">Anabaena subtropica FACHB-260</name>
    <dbReference type="NCBI Taxonomy" id="2692884"/>
    <lineage>
        <taxon>Bacteria</taxon>
        <taxon>Bacillati</taxon>
        <taxon>Cyanobacteriota</taxon>
        <taxon>Cyanophyceae</taxon>
        <taxon>Nostocales</taxon>
        <taxon>Nostocaceae</taxon>
        <taxon>Anabaena</taxon>
    </lineage>
</organism>
<gene>
    <name evidence="1" type="ORF">H6G18_04420</name>
</gene>